<dbReference type="RefSeq" id="WP_150586832.1">
    <property type="nucleotide sequence ID" value="NZ_CABPSE010000020.1"/>
</dbReference>
<dbReference type="AlphaFoldDB" id="A0A5E4YFV4"/>
<accession>A0A5E4YFV4</accession>
<sequence length="437" mass="47524">MPDLKTVTFDAIREAVGRITEVQRRSGGPAWMEAKGLLANDLTFIAQGLIDALAAAPTSAAQSAGQEVVAYRLLRRDHNGEWKNDGRAWCDGSPPAVLVDDVASRDGWRIEYAYATPVNSPLPDWFGTSYVPPEAAPVNGGERDEDGIDLREAAEMAVEAFGLLGGLIGNIRAKGNYSQETTIRFLEEAQMCIYRLHGLMSERPSDCSGAPECCPQNEGYGCHCGTRNSDVQCAADAPQVGGDQRDELMRLMTEYEGALQDGEGDEEVIAPARAALTNFLRPVLAALTFPAKVCEYCDDTGDVHDRTGEWRGTCTCPAGVAISSPAKVGGDEREAFDRCYIRMDETARTRMAGDDWYELDPDERSTYRAFFHAGATWQARAALSADGGEWRKMVEAIVDIYDDETTNAPEERGYVEGSFTAVMNEARAAIAAKAKGE</sequence>
<dbReference type="EMBL" id="CABPSE010000020">
    <property type="protein sequence ID" value="VVE47621.1"/>
    <property type="molecule type" value="Genomic_DNA"/>
</dbReference>
<keyword evidence="2" id="KW-1185">Reference proteome</keyword>
<proteinExistence type="predicted"/>
<reference evidence="1 2" key="1">
    <citation type="submission" date="2019-08" db="EMBL/GenBank/DDBJ databases">
        <authorList>
            <person name="Peeters C."/>
        </authorList>
    </citation>
    <scope>NUCLEOTIDE SEQUENCE [LARGE SCALE GENOMIC DNA]</scope>
    <source>
        <strain evidence="1 2">LMG 31111</strain>
    </source>
</reference>
<dbReference type="Proteomes" id="UP000383971">
    <property type="component" value="Unassembled WGS sequence"/>
</dbReference>
<organism evidence="1 2">
    <name type="scientific">Pandoraea communis</name>
    <dbReference type="NCBI Taxonomy" id="2508297"/>
    <lineage>
        <taxon>Bacteria</taxon>
        <taxon>Pseudomonadati</taxon>
        <taxon>Pseudomonadota</taxon>
        <taxon>Betaproteobacteria</taxon>
        <taxon>Burkholderiales</taxon>
        <taxon>Burkholderiaceae</taxon>
        <taxon>Pandoraea</taxon>
    </lineage>
</organism>
<evidence type="ECO:0000313" key="1">
    <source>
        <dbReference type="EMBL" id="VVE47621.1"/>
    </source>
</evidence>
<protein>
    <submittedName>
        <fullName evidence="1">Uncharacterized protein</fullName>
    </submittedName>
</protein>
<evidence type="ECO:0000313" key="2">
    <source>
        <dbReference type="Proteomes" id="UP000383971"/>
    </source>
</evidence>
<name>A0A5E4YFV4_9BURK</name>
<gene>
    <name evidence="1" type="ORF">PCO31111_04525</name>
</gene>